<dbReference type="PROSITE" id="PS50977">
    <property type="entry name" value="HTH_TETR_2"/>
    <property type="match status" value="1"/>
</dbReference>
<gene>
    <name evidence="6" type="ORF">DI555_12485</name>
</gene>
<dbReference type="GO" id="GO:0000976">
    <property type="term" value="F:transcription cis-regulatory region binding"/>
    <property type="evidence" value="ECO:0007669"/>
    <property type="project" value="TreeGrafter"/>
</dbReference>
<keyword evidence="2 4" id="KW-0238">DNA-binding</keyword>
<dbReference type="EMBL" id="QFPX01000009">
    <property type="protein sequence ID" value="PZQ54250.1"/>
    <property type="molecule type" value="Genomic_DNA"/>
</dbReference>
<dbReference type="InterPro" id="IPR050109">
    <property type="entry name" value="HTH-type_TetR-like_transc_reg"/>
</dbReference>
<comment type="caution">
    <text evidence="6">The sequence shown here is derived from an EMBL/GenBank/DDBJ whole genome shotgun (WGS) entry which is preliminary data.</text>
</comment>
<organism evidence="6 7">
    <name type="scientific">Novosphingobium pentaromativorans</name>
    <dbReference type="NCBI Taxonomy" id="205844"/>
    <lineage>
        <taxon>Bacteria</taxon>
        <taxon>Pseudomonadati</taxon>
        <taxon>Pseudomonadota</taxon>
        <taxon>Alphaproteobacteria</taxon>
        <taxon>Sphingomonadales</taxon>
        <taxon>Sphingomonadaceae</taxon>
        <taxon>Novosphingobium</taxon>
    </lineage>
</organism>
<keyword evidence="1" id="KW-0805">Transcription regulation</keyword>
<accession>A0A2W5QS60</accession>
<protein>
    <submittedName>
        <fullName evidence="6">TetR/AcrR family transcriptional regulator</fullName>
    </submittedName>
</protein>
<sequence>MILQLWYSHMSRPTPALLKPRKTPQQTRSAVTIEAIHCATIQVLLTGGIGRLTTTRVAERAGVSVGTMYQYYPHKQALLFALVERQFNLIETAMRDATTRLMGTDLRTIAHGVATAWLDAKMADMVASRAIYGISAEFDLSELMSRAAQTMTTSIDALLASACDAHFADRQSVAFMLAALLGGSVRVVMEAAPSEENFARLRRELPEACHAYLVAAGRSEVA</sequence>
<evidence type="ECO:0000256" key="1">
    <source>
        <dbReference type="ARBA" id="ARBA00023015"/>
    </source>
</evidence>
<feature type="DNA-binding region" description="H-T-H motif" evidence="4">
    <location>
        <begin position="53"/>
        <end position="72"/>
    </location>
</feature>
<dbReference type="InterPro" id="IPR001647">
    <property type="entry name" value="HTH_TetR"/>
</dbReference>
<dbReference type="PANTHER" id="PTHR30055">
    <property type="entry name" value="HTH-TYPE TRANSCRIPTIONAL REGULATOR RUTR"/>
    <property type="match status" value="1"/>
</dbReference>
<dbReference type="GO" id="GO:0003700">
    <property type="term" value="F:DNA-binding transcription factor activity"/>
    <property type="evidence" value="ECO:0007669"/>
    <property type="project" value="TreeGrafter"/>
</dbReference>
<evidence type="ECO:0000313" key="7">
    <source>
        <dbReference type="Proteomes" id="UP000249082"/>
    </source>
</evidence>
<dbReference type="SUPFAM" id="SSF46689">
    <property type="entry name" value="Homeodomain-like"/>
    <property type="match status" value="1"/>
</dbReference>
<evidence type="ECO:0000313" key="6">
    <source>
        <dbReference type="EMBL" id="PZQ54250.1"/>
    </source>
</evidence>
<dbReference type="Proteomes" id="UP000249082">
    <property type="component" value="Unassembled WGS sequence"/>
</dbReference>
<dbReference type="InterPro" id="IPR041669">
    <property type="entry name" value="TetR_C_15"/>
</dbReference>
<keyword evidence="3" id="KW-0804">Transcription</keyword>
<feature type="domain" description="HTH tetR-type" evidence="5">
    <location>
        <begin position="30"/>
        <end position="90"/>
    </location>
</feature>
<dbReference type="Pfam" id="PF17918">
    <property type="entry name" value="TetR_C_15"/>
    <property type="match status" value="1"/>
</dbReference>
<evidence type="ECO:0000256" key="2">
    <source>
        <dbReference type="ARBA" id="ARBA00023125"/>
    </source>
</evidence>
<dbReference type="AlphaFoldDB" id="A0A2W5QS60"/>
<dbReference type="Gene3D" id="1.10.357.10">
    <property type="entry name" value="Tetracycline Repressor, domain 2"/>
    <property type="match status" value="1"/>
</dbReference>
<reference evidence="6 7" key="1">
    <citation type="submission" date="2017-08" db="EMBL/GenBank/DDBJ databases">
        <title>Infants hospitalized years apart are colonized by the same room-sourced microbial strains.</title>
        <authorList>
            <person name="Brooks B."/>
            <person name="Olm M.R."/>
            <person name="Firek B.A."/>
            <person name="Baker R."/>
            <person name="Thomas B.C."/>
            <person name="Morowitz M.J."/>
            <person name="Banfield J.F."/>
        </authorList>
    </citation>
    <scope>NUCLEOTIDE SEQUENCE [LARGE SCALE GENOMIC DNA]</scope>
    <source>
        <strain evidence="6">S2_005_002_R2_33</strain>
    </source>
</reference>
<dbReference type="PANTHER" id="PTHR30055:SF234">
    <property type="entry name" value="HTH-TYPE TRANSCRIPTIONAL REGULATOR BETI"/>
    <property type="match status" value="1"/>
</dbReference>
<evidence type="ECO:0000256" key="3">
    <source>
        <dbReference type="ARBA" id="ARBA00023163"/>
    </source>
</evidence>
<name>A0A2W5QS60_9SPHN</name>
<evidence type="ECO:0000256" key="4">
    <source>
        <dbReference type="PROSITE-ProRule" id="PRU00335"/>
    </source>
</evidence>
<dbReference type="InterPro" id="IPR009057">
    <property type="entry name" value="Homeodomain-like_sf"/>
</dbReference>
<evidence type="ECO:0000259" key="5">
    <source>
        <dbReference type="PROSITE" id="PS50977"/>
    </source>
</evidence>
<dbReference type="Pfam" id="PF00440">
    <property type="entry name" value="TetR_N"/>
    <property type="match status" value="1"/>
</dbReference>
<proteinExistence type="predicted"/>